<dbReference type="PRINTS" id="PR00109">
    <property type="entry name" value="TYRKINASE"/>
</dbReference>
<evidence type="ECO:0000313" key="7">
    <source>
        <dbReference type="EMBL" id="PKC05274.1"/>
    </source>
</evidence>
<protein>
    <submittedName>
        <fullName evidence="7">Kinase-like protein</fullName>
    </submittedName>
</protein>
<keyword evidence="2" id="KW-0547">Nucleotide-binding</keyword>
<proteinExistence type="predicted"/>
<dbReference type="VEuPathDB" id="FungiDB:RhiirFUN_010138"/>
<evidence type="ECO:0000259" key="6">
    <source>
        <dbReference type="PROSITE" id="PS50011"/>
    </source>
</evidence>
<gene>
    <name evidence="7" type="ORF">RhiirA5_421097</name>
</gene>
<feature type="compositionally biased region" description="Basic and acidic residues" evidence="5">
    <location>
        <begin position="431"/>
        <end position="448"/>
    </location>
</feature>
<name>A0A2N0PEM0_9GLOM</name>
<keyword evidence="1" id="KW-0808">Transferase</keyword>
<evidence type="ECO:0000256" key="4">
    <source>
        <dbReference type="ARBA" id="ARBA00022840"/>
    </source>
</evidence>
<evidence type="ECO:0000256" key="3">
    <source>
        <dbReference type="ARBA" id="ARBA00022777"/>
    </source>
</evidence>
<feature type="domain" description="Protein kinase" evidence="6">
    <location>
        <begin position="471"/>
        <end position="731"/>
    </location>
</feature>
<dbReference type="InterPro" id="IPR000719">
    <property type="entry name" value="Prot_kinase_dom"/>
</dbReference>
<evidence type="ECO:0000256" key="1">
    <source>
        <dbReference type="ARBA" id="ARBA00022679"/>
    </source>
</evidence>
<dbReference type="EMBL" id="LLXJ01000896">
    <property type="protein sequence ID" value="PKC05274.1"/>
    <property type="molecule type" value="Genomic_DNA"/>
</dbReference>
<dbReference type="Proteomes" id="UP000232722">
    <property type="component" value="Unassembled WGS sequence"/>
</dbReference>
<dbReference type="PANTHER" id="PTHR44329">
    <property type="entry name" value="SERINE/THREONINE-PROTEIN KINASE TNNI3K-RELATED"/>
    <property type="match status" value="1"/>
</dbReference>
<dbReference type="InterPro" id="IPR001245">
    <property type="entry name" value="Ser-Thr/Tyr_kinase_cat_dom"/>
</dbReference>
<dbReference type="InterPro" id="IPR011009">
    <property type="entry name" value="Kinase-like_dom_sf"/>
</dbReference>
<dbReference type="VEuPathDB" id="FungiDB:RhiirA1_471338"/>
<evidence type="ECO:0000256" key="5">
    <source>
        <dbReference type="SAM" id="MobiDB-lite"/>
    </source>
</evidence>
<feature type="region of interest" description="Disordered" evidence="5">
    <location>
        <begin position="431"/>
        <end position="454"/>
    </location>
</feature>
<keyword evidence="3 7" id="KW-0418">Kinase</keyword>
<dbReference type="AlphaFoldDB" id="A0A2N0PEM0"/>
<evidence type="ECO:0000313" key="8">
    <source>
        <dbReference type="Proteomes" id="UP000232722"/>
    </source>
</evidence>
<dbReference type="VEuPathDB" id="FungiDB:RhiirFUN_003747"/>
<dbReference type="PANTHER" id="PTHR44329:SF288">
    <property type="entry name" value="MITOGEN-ACTIVATED PROTEIN KINASE KINASE KINASE 20"/>
    <property type="match status" value="1"/>
</dbReference>
<dbReference type="PROSITE" id="PS50011">
    <property type="entry name" value="PROTEIN_KINASE_DOM"/>
    <property type="match status" value="1"/>
</dbReference>
<keyword evidence="4" id="KW-0067">ATP-binding</keyword>
<dbReference type="VEuPathDB" id="FungiDB:FUN_021829"/>
<sequence>MEFIKNTCEKFFFDKFKPSPIPILFIPFNQNDDKCNNCGNKYSETLLFKQKYCRECLLRYITDITDNFTYLDIHISTINSKCNEHETTRNEEFYTRSIKEWCKNCSIISYFKQIPTNSLAYYDDDFNFEGQNMIIESEKDCKFCGKLIYKTTLLYEKLKICSDCYPISYEFIISSTTEETIPIFYLPWWDTFYVCVRCKAKLLSGGANQKWCSYCFIIYCGCRYCLTTNIIFGLTCQTHCKKCKRVTPIFMDNTIVNIGSNEIDDFVYKKRNIVNDLKNIYTKDIDKYDDNPLNVYDFFKEKLCVKSVSEAIIEWIPYSRIKNLKEIAKGDFGIIYQATWLDGGISDGTGYSRKKNETVAIKRFIDCINHKKDLLNELKSYYQCYNEYGHIIRYYGITKDLETNEDMLVMKYTNMENLLISITRKKKLENVSKESEPDKINEKSHSKETNSTNSSNLREGIIINWIPYSQFKDIKEMAKGGYSIIYKATWLSNNETVILKRFINSKDIDKYFLNELKSSQYCYEIRHNIIKTYGFTKDLDLEDYILVMEYAKEGDLHNLLQKCFADITWNKKKLAILWQIAEGLETIHNANYIHRDFHSGNILCRSDMSRHQWKIGDLGLSQPANNTSSKNEIYGVIPYIAPEIFKGSSFSKETDVYCMGMIMWELTTGCKPFANVEHDIQLIYKILDGERPVITEDTPECYANLMKSCWDTDPRKRPTMTEIRKTFGKWFFKNKNIEPFNQAESKRIELINSGKLGPEFSEKSHHRAIFTSRPLSSLISRCSSTNSFSTISYGNNQDYNYITAELEFDIDTERLSSQILSIITQNSSTTLKKRLNIEELNLETDEDNVGKRIKTR</sequence>
<accession>A0A2N0PEM0</accession>
<dbReference type="SUPFAM" id="SSF56112">
    <property type="entry name" value="Protein kinase-like (PK-like)"/>
    <property type="match status" value="2"/>
</dbReference>
<comment type="caution">
    <text evidence="7">The sequence shown here is derived from an EMBL/GenBank/DDBJ whole genome shotgun (WGS) entry which is preliminary data.</text>
</comment>
<dbReference type="Pfam" id="PF07714">
    <property type="entry name" value="PK_Tyr_Ser-Thr"/>
    <property type="match status" value="2"/>
</dbReference>
<reference evidence="7 8" key="1">
    <citation type="submission" date="2016-04" db="EMBL/GenBank/DDBJ databases">
        <title>Genome analyses suggest a sexual origin of heterokaryosis in a supposedly ancient asexual fungus.</title>
        <authorList>
            <person name="Ropars J."/>
            <person name="Sedzielewska K."/>
            <person name="Noel J."/>
            <person name="Charron P."/>
            <person name="Farinelli L."/>
            <person name="Marton T."/>
            <person name="Kruger M."/>
            <person name="Pelin A."/>
            <person name="Brachmann A."/>
            <person name="Corradi N."/>
        </authorList>
    </citation>
    <scope>NUCLEOTIDE SEQUENCE [LARGE SCALE GENOMIC DNA]</scope>
    <source>
        <strain evidence="7 8">A5</strain>
    </source>
</reference>
<evidence type="ECO:0000256" key="2">
    <source>
        <dbReference type="ARBA" id="ARBA00022741"/>
    </source>
</evidence>
<dbReference type="InterPro" id="IPR051681">
    <property type="entry name" value="Ser/Thr_Kinases-Pseudokinases"/>
</dbReference>
<organism evidence="7 8">
    <name type="scientific">Rhizophagus irregularis</name>
    <dbReference type="NCBI Taxonomy" id="588596"/>
    <lineage>
        <taxon>Eukaryota</taxon>
        <taxon>Fungi</taxon>
        <taxon>Fungi incertae sedis</taxon>
        <taxon>Mucoromycota</taxon>
        <taxon>Glomeromycotina</taxon>
        <taxon>Glomeromycetes</taxon>
        <taxon>Glomerales</taxon>
        <taxon>Glomeraceae</taxon>
        <taxon>Rhizophagus</taxon>
    </lineage>
</organism>
<dbReference type="Gene3D" id="1.10.510.10">
    <property type="entry name" value="Transferase(Phosphotransferase) domain 1"/>
    <property type="match status" value="2"/>
</dbReference>
<dbReference type="GO" id="GO:0004674">
    <property type="term" value="F:protein serine/threonine kinase activity"/>
    <property type="evidence" value="ECO:0007669"/>
    <property type="project" value="TreeGrafter"/>
</dbReference>
<dbReference type="VEuPathDB" id="FungiDB:FUN_006284"/>
<reference evidence="7 8" key="2">
    <citation type="submission" date="2017-09" db="EMBL/GenBank/DDBJ databases">
        <title>Extensive intraspecific genome diversity in a model arbuscular mycorrhizal fungus.</title>
        <authorList>
            <person name="Chen E.C."/>
            <person name="Morin E."/>
            <person name="Beaudet D."/>
            <person name="Noel J."/>
            <person name="Ndikumana S."/>
            <person name="Charron P."/>
            <person name="St-Onge C."/>
            <person name="Giorgi J."/>
            <person name="Grigoriev I.V."/>
            <person name="Roux C."/>
            <person name="Martin F.M."/>
            <person name="Corradi N."/>
        </authorList>
    </citation>
    <scope>NUCLEOTIDE SEQUENCE [LARGE SCALE GENOMIC DNA]</scope>
    <source>
        <strain evidence="7 8">A5</strain>
    </source>
</reference>
<dbReference type="GO" id="GO:0005524">
    <property type="term" value="F:ATP binding"/>
    <property type="evidence" value="ECO:0007669"/>
    <property type="project" value="UniProtKB-KW"/>
</dbReference>